<dbReference type="Pfam" id="PF03235">
    <property type="entry name" value="GmrSD_N"/>
    <property type="match status" value="1"/>
</dbReference>
<gene>
    <name evidence="2" type="ORF">ACFQDM_08600</name>
</gene>
<dbReference type="InterPro" id="IPR004919">
    <property type="entry name" value="GmrSD_N"/>
</dbReference>
<comment type="caution">
    <text evidence="2">The sequence shown here is derived from an EMBL/GenBank/DDBJ whole genome shotgun (WGS) entry which is preliminary data.</text>
</comment>
<evidence type="ECO:0000313" key="2">
    <source>
        <dbReference type="EMBL" id="MFC6198135.1"/>
    </source>
</evidence>
<proteinExistence type="predicted"/>
<evidence type="ECO:0000259" key="1">
    <source>
        <dbReference type="Pfam" id="PF03235"/>
    </source>
</evidence>
<dbReference type="RefSeq" id="WP_377378087.1">
    <property type="nucleotide sequence ID" value="NZ_JBHSSW010000009.1"/>
</dbReference>
<dbReference type="Proteomes" id="UP001596303">
    <property type="component" value="Unassembled WGS sequence"/>
</dbReference>
<dbReference type="PANTHER" id="PTHR39639">
    <property type="entry name" value="CHROMOSOME 16, WHOLE GENOME SHOTGUN SEQUENCE"/>
    <property type="match status" value="1"/>
</dbReference>
<name>A0ABW1S990_9PROT</name>
<organism evidence="2 3">
    <name type="scientific">Ponticaulis profundi</name>
    <dbReference type="NCBI Taxonomy" id="2665222"/>
    <lineage>
        <taxon>Bacteria</taxon>
        <taxon>Pseudomonadati</taxon>
        <taxon>Pseudomonadota</taxon>
        <taxon>Alphaproteobacteria</taxon>
        <taxon>Hyphomonadales</taxon>
        <taxon>Hyphomonadaceae</taxon>
        <taxon>Ponticaulis</taxon>
    </lineage>
</organism>
<dbReference type="EMBL" id="JBHSSW010000009">
    <property type="protein sequence ID" value="MFC6198135.1"/>
    <property type="molecule type" value="Genomic_DNA"/>
</dbReference>
<protein>
    <submittedName>
        <fullName evidence="2">DUF262 domain-containing protein</fullName>
    </submittedName>
</protein>
<reference evidence="3" key="1">
    <citation type="journal article" date="2019" name="Int. J. Syst. Evol. Microbiol.">
        <title>The Global Catalogue of Microorganisms (GCM) 10K type strain sequencing project: providing services to taxonomists for standard genome sequencing and annotation.</title>
        <authorList>
            <consortium name="The Broad Institute Genomics Platform"/>
            <consortium name="The Broad Institute Genome Sequencing Center for Infectious Disease"/>
            <person name="Wu L."/>
            <person name="Ma J."/>
        </authorList>
    </citation>
    <scope>NUCLEOTIDE SEQUENCE [LARGE SCALE GENOMIC DNA]</scope>
    <source>
        <strain evidence="3">CGMCC-1.15741</strain>
    </source>
</reference>
<accession>A0ABW1S990</accession>
<dbReference type="PANTHER" id="PTHR39639:SF1">
    <property type="entry name" value="DUF262 DOMAIN-CONTAINING PROTEIN"/>
    <property type="match status" value="1"/>
</dbReference>
<sequence length="399" mass="46088">MSETLNLFSSLDESSRDEAFEDLAQSESSDDFDVSTEDFSNLFIIPSDWSISVVKEYLGDRIELDPSFQRRGVWSKQAKSKFIESIFLGIPIPQILLAEFNGSDFIVLDGKQRLLAIKEFIDGKFDDGSPFVLRGLEILKTINDQNWSSIKKNPKLARSFENSTIRFAQIRGWQKEAVLYEIFYRLNSGSVKLSPMELRMALIRGDFLRAVITWTESPGPLHLLLNLKQPDKRMNDVELAVRFLAFQDRRIEYRGNLKEFLDDYCKIQNVKFEVKSVSDRLNEMNKAISTVISIMGARGACRKWLPNERKFDRRFNRAIFDVVIGSLADQRVREWALQNESAFLSCYQRCFDNLTFVSSVETTTKSIGATRDRFEIWLNELEKASSIKLEMPNIAERPE</sequence>
<feature type="domain" description="GmrSD restriction endonucleases N-terminal" evidence="1">
    <location>
        <begin position="57"/>
        <end position="203"/>
    </location>
</feature>
<keyword evidence="3" id="KW-1185">Reference proteome</keyword>
<evidence type="ECO:0000313" key="3">
    <source>
        <dbReference type="Proteomes" id="UP001596303"/>
    </source>
</evidence>